<evidence type="ECO:0000313" key="9">
    <source>
        <dbReference type="Proteomes" id="UP000295718"/>
    </source>
</evidence>
<dbReference type="InterPro" id="IPR000623">
    <property type="entry name" value="Shikimate_kinase/TSH1"/>
</dbReference>
<name>A0A4R1R3M7_9FIRM</name>
<dbReference type="CDD" id="cd00464">
    <property type="entry name" value="SK"/>
    <property type="match status" value="1"/>
</dbReference>
<keyword evidence="6 7" id="KW-0057">Aromatic amino acid biosynthesis</keyword>
<evidence type="ECO:0000256" key="5">
    <source>
        <dbReference type="ARBA" id="ARBA00022840"/>
    </source>
</evidence>
<dbReference type="GO" id="GO:0009423">
    <property type="term" value="P:chorismate biosynthetic process"/>
    <property type="evidence" value="ECO:0007669"/>
    <property type="project" value="UniProtKB-UniRule"/>
</dbReference>
<keyword evidence="4 7" id="KW-0418">Kinase</keyword>
<comment type="caution">
    <text evidence="7">Lacks conserved residue(s) required for the propagation of feature annotation.</text>
</comment>
<dbReference type="GO" id="GO:0004765">
    <property type="term" value="F:shikimate kinase activity"/>
    <property type="evidence" value="ECO:0007669"/>
    <property type="project" value="UniProtKB-UniRule"/>
</dbReference>
<dbReference type="SUPFAM" id="SSF52540">
    <property type="entry name" value="P-loop containing nucleoside triphosphate hydrolases"/>
    <property type="match status" value="1"/>
</dbReference>
<gene>
    <name evidence="7" type="primary">aroK</name>
    <name evidence="8" type="ORF">EDD76_103249</name>
</gene>
<comment type="pathway">
    <text evidence="7">Metabolic intermediate biosynthesis; chorismate biosynthesis; chorismate from D-erythrose 4-phosphate and phosphoenolpyruvate: step 5/7.</text>
</comment>
<dbReference type="GO" id="GO:0009073">
    <property type="term" value="P:aromatic amino acid family biosynthetic process"/>
    <property type="evidence" value="ECO:0007669"/>
    <property type="project" value="UniProtKB-KW"/>
</dbReference>
<dbReference type="EC" id="2.7.1.71" evidence="7"/>
<evidence type="ECO:0000256" key="6">
    <source>
        <dbReference type="ARBA" id="ARBA00023141"/>
    </source>
</evidence>
<dbReference type="PANTHER" id="PTHR21087">
    <property type="entry name" value="SHIKIMATE KINASE"/>
    <property type="match status" value="1"/>
</dbReference>
<keyword evidence="3 7" id="KW-0547">Nucleotide-binding</keyword>
<feature type="binding site" evidence="7">
    <location>
        <position position="137"/>
    </location>
    <ligand>
        <name>substrate</name>
    </ligand>
</feature>
<dbReference type="UniPathway" id="UPA00053">
    <property type="reaction ID" value="UER00088"/>
</dbReference>
<dbReference type="RefSeq" id="WP_031389567.1">
    <property type="nucleotide sequence ID" value="NZ_JPNB01000001.1"/>
</dbReference>
<dbReference type="GO" id="GO:0008652">
    <property type="term" value="P:amino acid biosynthetic process"/>
    <property type="evidence" value="ECO:0007669"/>
    <property type="project" value="UniProtKB-KW"/>
</dbReference>
<dbReference type="Gene3D" id="3.40.50.300">
    <property type="entry name" value="P-loop containing nucleotide triphosphate hydrolases"/>
    <property type="match status" value="1"/>
</dbReference>
<comment type="caution">
    <text evidence="8">The sequence shown here is derived from an EMBL/GenBank/DDBJ whole genome shotgun (WGS) entry which is preliminary data.</text>
</comment>
<comment type="subunit">
    <text evidence="7">Monomer.</text>
</comment>
<keyword evidence="1 7" id="KW-0028">Amino-acid biosynthesis</keyword>
<evidence type="ECO:0000256" key="3">
    <source>
        <dbReference type="ARBA" id="ARBA00022741"/>
    </source>
</evidence>
<evidence type="ECO:0000313" key="8">
    <source>
        <dbReference type="EMBL" id="TCL60056.1"/>
    </source>
</evidence>
<dbReference type="AlphaFoldDB" id="A0A4R1R3M7"/>
<reference evidence="8 9" key="1">
    <citation type="submission" date="2019-03" db="EMBL/GenBank/DDBJ databases">
        <title>Genomic Encyclopedia of Type Strains, Phase IV (KMG-IV): sequencing the most valuable type-strain genomes for metagenomic binning, comparative biology and taxonomic classification.</title>
        <authorList>
            <person name="Goeker M."/>
        </authorList>
    </citation>
    <scope>NUCLEOTIDE SEQUENCE [LARGE SCALE GENOMIC DNA]</scope>
    <source>
        <strain evidence="8 9">DSM 100556</strain>
    </source>
</reference>
<dbReference type="GO" id="GO:0005524">
    <property type="term" value="F:ATP binding"/>
    <property type="evidence" value="ECO:0007669"/>
    <property type="project" value="UniProtKB-UniRule"/>
</dbReference>
<dbReference type="STRING" id="1469948.GCA_000732725_00812"/>
<feature type="binding site" evidence="7">
    <location>
        <position position="118"/>
    </location>
    <ligand>
        <name>ATP</name>
        <dbReference type="ChEBI" id="CHEBI:30616"/>
    </ligand>
</feature>
<feature type="binding site" evidence="7">
    <location>
        <position position="15"/>
    </location>
    <ligand>
        <name>Mg(2+)</name>
        <dbReference type="ChEBI" id="CHEBI:18420"/>
    </ligand>
</feature>
<sequence length="172" mass="19611">MNNIILIGFMGCGKTSVGIRLSYLLKQAMTDTDRMIEKLSSMTVSEIFDKYGEEEFRSLETDCLRKLLQEPDNQIISVGGGLPMRSENRELLKQLGKVVYLRVTAPTVCERLSEDMSRPLLQGSNPEEKIRELLEKRSPIYESAADMVIDVDGKDFDEILDEIVKKMEEIKE</sequence>
<comment type="subcellular location">
    <subcellularLocation>
        <location evidence="7">Cytoplasm</location>
    </subcellularLocation>
</comment>
<keyword evidence="9" id="KW-1185">Reference proteome</keyword>
<evidence type="ECO:0000256" key="7">
    <source>
        <dbReference type="HAMAP-Rule" id="MF_00109"/>
    </source>
</evidence>
<organism evidence="8 9">
    <name type="scientific">Kineothrix alysoides</name>
    <dbReference type="NCBI Taxonomy" id="1469948"/>
    <lineage>
        <taxon>Bacteria</taxon>
        <taxon>Bacillati</taxon>
        <taxon>Bacillota</taxon>
        <taxon>Clostridia</taxon>
        <taxon>Lachnospirales</taxon>
        <taxon>Lachnospiraceae</taxon>
        <taxon>Kineothrix</taxon>
    </lineage>
</organism>
<evidence type="ECO:0000256" key="4">
    <source>
        <dbReference type="ARBA" id="ARBA00022777"/>
    </source>
</evidence>
<accession>A0A4R1R3M7</accession>
<feature type="binding site" evidence="7">
    <location>
        <begin position="11"/>
        <end position="16"/>
    </location>
    <ligand>
        <name>ATP</name>
        <dbReference type="ChEBI" id="CHEBI:30616"/>
    </ligand>
</feature>
<dbReference type="InterPro" id="IPR031322">
    <property type="entry name" value="Shikimate/glucono_kinase"/>
</dbReference>
<dbReference type="PANTHER" id="PTHR21087:SF16">
    <property type="entry name" value="SHIKIMATE KINASE 1, CHLOROPLASTIC"/>
    <property type="match status" value="1"/>
</dbReference>
<evidence type="ECO:0000256" key="1">
    <source>
        <dbReference type="ARBA" id="ARBA00022605"/>
    </source>
</evidence>
<protein>
    <recommendedName>
        <fullName evidence="7">Shikimate kinase</fullName>
        <shortName evidence="7">SK</shortName>
        <ecNumber evidence="7">2.7.1.71</ecNumber>
    </recommendedName>
</protein>
<dbReference type="GO" id="GO:0005829">
    <property type="term" value="C:cytosol"/>
    <property type="evidence" value="ECO:0007669"/>
    <property type="project" value="TreeGrafter"/>
</dbReference>
<feature type="binding site" evidence="7">
    <location>
        <position position="80"/>
    </location>
    <ligand>
        <name>substrate</name>
    </ligand>
</feature>
<keyword evidence="5 7" id="KW-0067">ATP-binding</keyword>
<dbReference type="Pfam" id="PF01202">
    <property type="entry name" value="SKI"/>
    <property type="match status" value="1"/>
</dbReference>
<evidence type="ECO:0000256" key="2">
    <source>
        <dbReference type="ARBA" id="ARBA00022679"/>
    </source>
</evidence>
<dbReference type="PRINTS" id="PR01100">
    <property type="entry name" value="SHIKIMTKNASE"/>
</dbReference>
<feature type="binding site" evidence="7">
    <location>
        <position position="33"/>
    </location>
    <ligand>
        <name>substrate</name>
    </ligand>
</feature>
<dbReference type="HAMAP" id="MF_00109">
    <property type="entry name" value="Shikimate_kinase"/>
    <property type="match status" value="1"/>
</dbReference>
<keyword evidence="7" id="KW-0460">Magnesium</keyword>
<proteinExistence type="inferred from homology"/>
<comment type="cofactor">
    <cofactor evidence="7">
        <name>Mg(2+)</name>
        <dbReference type="ChEBI" id="CHEBI:18420"/>
    </cofactor>
    <text evidence="7">Binds 1 Mg(2+) ion per subunit.</text>
</comment>
<keyword evidence="7" id="KW-0479">Metal-binding</keyword>
<keyword evidence="2 7" id="KW-0808">Transferase</keyword>
<comment type="function">
    <text evidence="7">Catalyzes the specific phosphorylation of the 3-hydroxyl group of shikimic acid using ATP as a cosubstrate.</text>
</comment>
<comment type="catalytic activity">
    <reaction evidence="7">
        <text>shikimate + ATP = 3-phosphoshikimate + ADP + H(+)</text>
        <dbReference type="Rhea" id="RHEA:13121"/>
        <dbReference type="ChEBI" id="CHEBI:15378"/>
        <dbReference type="ChEBI" id="CHEBI:30616"/>
        <dbReference type="ChEBI" id="CHEBI:36208"/>
        <dbReference type="ChEBI" id="CHEBI:145989"/>
        <dbReference type="ChEBI" id="CHEBI:456216"/>
        <dbReference type="EC" id="2.7.1.71"/>
    </reaction>
</comment>
<dbReference type="EMBL" id="SLUO01000003">
    <property type="protein sequence ID" value="TCL60056.1"/>
    <property type="molecule type" value="Genomic_DNA"/>
</dbReference>
<comment type="similarity">
    <text evidence="7">Belongs to the shikimate kinase family.</text>
</comment>
<feature type="binding site" evidence="7">
    <location>
        <position position="57"/>
    </location>
    <ligand>
        <name>substrate</name>
    </ligand>
</feature>
<dbReference type="InterPro" id="IPR027417">
    <property type="entry name" value="P-loop_NTPase"/>
</dbReference>
<dbReference type="Proteomes" id="UP000295718">
    <property type="component" value="Unassembled WGS sequence"/>
</dbReference>
<keyword evidence="7" id="KW-0963">Cytoplasm</keyword>
<dbReference type="GO" id="GO:0000287">
    <property type="term" value="F:magnesium ion binding"/>
    <property type="evidence" value="ECO:0007669"/>
    <property type="project" value="UniProtKB-UniRule"/>
</dbReference>